<protein>
    <submittedName>
        <fullName evidence="1">Uncharacterized protein</fullName>
    </submittedName>
</protein>
<dbReference type="Proteomes" id="UP000010478">
    <property type="component" value="Chromosome"/>
</dbReference>
<keyword evidence="2" id="KW-1185">Reference proteome</keyword>
<dbReference type="EMBL" id="CP003614">
    <property type="protein sequence ID" value="AFZ09627.1"/>
    <property type="molecule type" value="Genomic_DNA"/>
</dbReference>
<sequence>MNHPFDLDIADLEAIDLDFEETLTDEESTRIGGGLRATTLAIGEEGGGGIQCISAPCPGSEGGGGFPPKPIPIDPPMTTMALGEEGGGHYTKAWFEGGGGPIYW</sequence>
<evidence type="ECO:0000313" key="2">
    <source>
        <dbReference type="Proteomes" id="UP000010478"/>
    </source>
</evidence>
<gene>
    <name evidence="1" type="ORF">Osc7112_5391</name>
</gene>
<name>K9VQ54_9CYAN</name>
<proteinExistence type="predicted"/>
<dbReference type="eggNOG" id="ENOG5030PK4">
    <property type="taxonomic scope" value="Bacteria"/>
</dbReference>
<dbReference type="HOGENOM" id="CLU_2247316_0_0_3"/>
<evidence type="ECO:0000313" key="1">
    <source>
        <dbReference type="EMBL" id="AFZ09627.1"/>
    </source>
</evidence>
<dbReference type="KEGG" id="oni:Osc7112_5391"/>
<dbReference type="RefSeq" id="WP_015178835.1">
    <property type="nucleotide sequence ID" value="NC_019729.1"/>
</dbReference>
<reference evidence="1 2" key="1">
    <citation type="submission" date="2012-05" db="EMBL/GenBank/DDBJ databases">
        <title>Finished chromosome of genome of Oscillatoria sp. PCC 7112.</title>
        <authorList>
            <consortium name="US DOE Joint Genome Institute"/>
            <person name="Gugger M."/>
            <person name="Coursin T."/>
            <person name="Rippka R."/>
            <person name="Tandeau De Marsac N."/>
            <person name="Huntemann M."/>
            <person name="Wei C.-L."/>
            <person name="Han J."/>
            <person name="Detter J.C."/>
            <person name="Han C."/>
            <person name="Tapia R."/>
            <person name="Davenport K."/>
            <person name="Daligault H."/>
            <person name="Erkkila T."/>
            <person name="Gu W."/>
            <person name="Munk A.C.C."/>
            <person name="Teshima H."/>
            <person name="Xu Y."/>
            <person name="Chain P."/>
            <person name="Chen A."/>
            <person name="Krypides N."/>
            <person name="Mavromatis K."/>
            <person name="Markowitz V."/>
            <person name="Szeto E."/>
            <person name="Ivanova N."/>
            <person name="Mikhailova N."/>
            <person name="Ovchinnikova G."/>
            <person name="Pagani I."/>
            <person name="Pati A."/>
            <person name="Goodwin L."/>
            <person name="Peters L."/>
            <person name="Pitluck S."/>
            <person name="Woyke T."/>
            <person name="Kerfeld C."/>
        </authorList>
    </citation>
    <scope>NUCLEOTIDE SEQUENCE [LARGE SCALE GENOMIC DNA]</scope>
    <source>
        <strain evidence="1 2">PCC 7112</strain>
    </source>
</reference>
<dbReference type="AlphaFoldDB" id="K9VQ54"/>
<organism evidence="1 2">
    <name type="scientific">Phormidium nigroviride PCC 7112</name>
    <dbReference type="NCBI Taxonomy" id="179408"/>
    <lineage>
        <taxon>Bacteria</taxon>
        <taxon>Bacillati</taxon>
        <taxon>Cyanobacteriota</taxon>
        <taxon>Cyanophyceae</taxon>
        <taxon>Oscillatoriophycideae</taxon>
        <taxon>Oscillatoriales</taxon>
        <taxon>Oscillatoriaceae</taxon>
        <taxon>Phormidium</taxon>
    </lineage>
</organism>
<dbReference type="STRING" id="179408.Osc7112_5391"/>
<accession>K9VQ54</accession>